<evidence type="ECO:0000313" key="2">
    <source>
        <dbReference type="EMBL" id="MBO1883296.1"/>
    </source>
</evidence>
<dbReference type="InterPro" id="IPR032675">
    <property type="entry name" value="LRR_dom_sf"/>
</dbReference>
<evidence type="ECO:0000313" key="3">
    <source>
        <dbReference type="Proteomes" id="UP000681610"/>
    </source>
</evidence>
<dbReference type="PANTHER" id="PTHR45661:SF3">
    <property type="entry name" value="IG-LIKE DOMAIN-CONTAINING PROTEIN"/>
    <property type="match status" value="1"/>
</dbReference>
<comment type="caution">
    <text evidence="2">The sequence shown here is derived from an EMBL/GenBank/DDBJ whole genome shotgun (WGS) entry which is preliminary data.</text>
</comment>
<protein>
    <submittedName>
        <fullName evidence="2">Leucine-rich repeat domain-containing protein</fullName>
    </submittedName>
</protein>
<dbReference type="Gene3D" id="2.60.120.220">
    <property type="entry name" value="Satellite virus coat domain"/>
    <property type="match status" value="1"/>
</dbReference>
<dbReference type="SUPFAM" id="SSF52058">
    <property type="entry name" value="L domain-like"/>
    <property type="match status" value="1"/>
</dbReference>
<dbReference type="PANTHER" id="PTHR45661">
    <property type="entry name" value="SURFACE ANTIGEN"/>
    <property type="match status" value="1"/>
</dbReference>
<dbReference type="Gene3D" id="3.80.10.10">
    <property type="entry name" value="Ribonuclease Inhibitor"/>
    <property type="match status" value="1"/>
</dbReference>
<dbReference type="InterPro" id="IPR026906">
    <property type="entry name" value="LRR_5"/>
</dbReference>
<dbReference type="InterPro" id="IPR053139">
    <property type="entry name" value="Surface_bspA-like"/>
</dbReference>
<dbReference type="EMBL" id="JAGDYP010000002">
    <property type="protein sequence ID" value="MBO1883296.1"/>
    <property type="molecule type" value="Genomic_DNA"/>
</dbReference>
<organism evidence="2 3">
    <name type="scientific">Capnocytophaga bilenii</name>
    <dbReference type="NCBI Taxonomy" id="2819369"/>
    <lineage>
        <taxon>Bacteria</taxon>
        <taxon>Pseudomonadati</taxon>
        <taxon>Bacteroidota</taxon>
        <taxon>Flavobacteriia</taxon>
        <taxon>Flavobacteriales</taxon>
        <taxon>Flavobacteriaceae</taxon>
        <taxon>Capnocytophaga</taxon>
    </lineage>
</organism>
<dbReference type="Proteomes" id="UP000681610">
    <property type="component" value="Unassembled WGS sequence"/>
</dbReference>
<gene>
    <name evidence="2" type="ORF">J4N46_02395</name>
</gene>
<evidence type="ECO:0000256" key="1">
    <source>
        <dbReference type="SAM" id="MobiDB-lite"/>
    </source>
</evidence>
<sequence length="311" mass="33673">WFIGNKDTGIKAAGTNGSDGTTPHIGDNGNWFIGNKDTKIKAAGANGKDGLPGKDGSVIYAEAGKPTADKGKQGDYYIDTETKMFYGPKGATNWDLSTGFSLTAQQLSSENYELSSDGKTLLKWKNEKTRFIDMNADPKLRAVEKIGDNAFAPIGSPAKELTTILIGDNVTEIGRAAFNSCYRLKTIDIPEGLTKIGEEAFANCVRLQQIDLPETITSVEKLTFTGCIRLNNIVIPSGVTAIKDRAFLGCTSLSNVFILQETAFVISTTAFDSAKALQNIYVPTNIQNANDKDKFVNQYKALNPTYAAKIR</sequence>
<dbReference type="RefSeq" id="WP_208058028.1">
    <property type="nucleotide sequence ID" value="NZ_JAGDYP010000002.1"/>
</dbReference>
<feature type="non-terminal residue" evidence="2">
    <location>
        <position position="1"/>
    </location>
</feature>
<keyword evidence="3" id="KW-1185">Reference proteome</keyword>
<name>A0ABS3PVE0_9FLAO</name>
<reference evidence="2 3" key="1">
    <citation type="submission" date="2021-03" db="EMBL/GenBank/DDBJ databases">
        <title>Isolation and description of Capnocytophaga bilenii sp. nov., a novel Capnocytophaga species, isolated from a gingivitis subject.</title>
        <authorList>
            <person name="Antezack A."/>
            <person name="Monnet-Corti V."/>
            <person name="La Scola B."/>
        </authorList>
    </citation>
    <scope>NUCLEOTIDE SEQUENCE [LARGE SCALE GENOMIC DNA]</scope>
    <source>
        <strain evidence="2 3">Marseille-Q4570</strain>
    </source>
</reference>
<feature type="region of interest" description="Disordered" evidence="1">
    <location>
        <begin position="1"/>
        <end position="23"/>
    </location>
</feature>
<dbReference type="Pfam" id="PF13306">
    <property type="entry name" value="LRR_5"/>
    <property type="match status" value="1"/>
</dbReference>
<proteinExistence type="predicted"/>
<accession>A0ABS3PVE0</accession>